<name>A0ABT1FXE2_9BACT</name>
<feature type="compositionally biased region" description="Basic and acidic residues" evidence="1">
    <location>
        <begin position="90"/>
        <end position="110"/>
    </location>
</feature>
<accession>A0ABT1FXE2</accession>
<organism evidence="2 3">
    <name type="scientific">Runella salmonicolor</name>
    <dbReference type="NCBI Taxonomy" id="2950278"/>
    <lineage>
        <taxon>Bacteria</taxon>
        <taxon>Pseudomonadati</taxon>
        <taxon>Bacteroidota</taxon>
        <taxon>Cytophagia</taxon>
        <taxon>Cytophagales</taxon>
        <taxon>Spirosomataceae</taxon>
        <taxon>Runella</taxon>
    </lineage>
</organism>
<keyword evidence="3" id="KW-1185">Reference proteome</keyword>
<protein>
    <submittedName>
        <fullName evidence="2">Uncharacterized protein</fullName>
    </submittedName>
</protein>
<feature type="compositionally biased region" description="Basic and acidic residues" evidence="1">
    <location>
        <begin position="129"/>
        <end position="148"/>
    </location>
</feature>
<dbReference type="EMBL" id="JAMZEL010000024">
    <property type="protein sequence ID" value="MCP1386419.1"/>
    <property type="molecule type" value="Genomic_DNA"/>
</dbReference>
<feature type="region of interest" description="Disordered" evidence="1">
    <location>
        <begin position="64"/>
        <end position="172"/>
    </location>
</feature>
<evidence type="ECO:0000313" key="2">
    <source>
        <dbReference type="EMBL" id="MCP1386419.1"/>
    </source>
</evidence>
<reference evidence="2 3" key="1">
    <citation type="submission" date="2022-06" db="EMBL/GenBank/DDBJ databases">
        <title>Runella sp. S5 genome sequencing.</title>
        <authorList>
            <person name="Park S."/>
        </authorList>
    </citation>
    <scope>NUCLEOTIDE SEQUENCE [LARGE SCALE GENOMIC DNA]</scope>
    <source>
        <strain evidence="2 3">S5</strain>
    </source>
</reference>
<evidence type="ECO:0000256" key="1">
    <source>
        <dbReference type="SAM" id="MobiDB-lite"/>
    </source>
</evidence>
<evidence type="ECO:0000313" key="3">
    <source>
        <dbReference type="Proteomes" id="UP001204772"/>
    </source>
</evidence>
<dbReference type="Proteomes" id="UP001204772">
    <property type="component" value="Unassembled WGS sequence"/>
</dbReference>
<proteinExistence type="predicted"/>
<sequence>MNPNIQWLSQRIAPLSRVAMPNETLQETYDFLKDSSDGWTNYEDIQADKDTLEAVALFREKYNKATGDNWSPNSPAQPKPVKTVQPKPEPNVKAEKPKKEKDCDCKDKNQAKPASKSNPQSSAKPKTPKKADAKSEVKPASMKKETVKKASVKVAKPKADKKPTASEKATAKAQAEIRKIQAENREYENRIMFDSDFLTTLLNQTQQHAQMQKGLGALPTELAQELKKERALNTLYRQVMKRNVKAFKSLEVRLKKNNEVTPAMERKFMELYSTLNGLKQSAIAKRQVTLKKKKKGFLARLFS</sequence>
<gene>
    <name evidence="2" type="ORF">NCI00_28515</name>
</gene>
<dbReference type="RefSeq" id="WP_253533263.1">
    <property type="nucleotide sequence ID" value="NZ_JAMZEL010000024.1"/>
</dbReference>
<comment type="caution">
    <text evidence="2">The sequence shown here is derived from an EMBL/GenBank/DDBJ whole genome shotgun (WGS) entry which is preliminary data.</text>
</comment>